<comment type="subcellular location">
    <subcellularLocation>
        <location evidence="1">Membrane</location>
    </subcellularLocation>
</comment>
<evidence type="ECO:0000313" key="6">
    <source>
        <dbReference type="EMBL" id="CAG5129753.1"/>
    </source>
</evidence>
<dbReference type="OrthoDB" id="5984008at2759"/>
<keyword evidence="3" id="KW-1133">Transmembrane helix</keyword>
<dbReference type="GO" id="GO:0017046">
    <property type="term" value="F:peptide hormone binding"/>
    <property type="evidence" value="ECO:0007669"/>
    <property type="project" value="TreeGrafter"/>
</dbReference>
<accession>A0A8S3ZJU9</accession>
<gene>
    <name evidence="6" type="ORF">CUNI_LOCUS15311</name>
</gene>
<feature type="domain" description="Receptor ligand binding region" evidence="5">
    <location>
        <begin position="133"/>
        <end position="257"/>
    </location>
</feature>
<evidence type="ECO:0000256" key="2">
    <source>
        <dbReference type="ARBA" id="ARBA00022692"/>
    </source>
</evidence>
<evidence type="ECO:0000256" key="4">
    <source>
        <dbReference type="ARBA" id="ARBA00023136"/>
    </source>
</evidence>
<dbReference type="GO" id="GO:0007165">
    <property type="term" value="P:signal transduction"/>
    <property type="evidence" value="ECO:0007669"/>
    <property type="project" value="TreeGrafter"/>
</dbReference>
<dbReference type="PANTHER" id="PTHR44755">
    <property type="entry name" value="NATRIURETIC PEPTIDE RECEPTOR 3-RELATED"/>
    <property type="match status" value="1"/>
</dbReference>
<evidence type="ECO:0000256" key="3">
    <source>
        <dbReference type="ARBA" id="ARBA00022989"/>
    </source>
</evidence>
<feature type="non-terminal residue" evidence="6">
    <location>
        <position position="257"/>
    </location>
</feature>
<evidence type="ECO:0000259" key="5">
    <source>
        <dbReference type="Pfam" id="PF01094"/>
    </source>
</evidence>
<sequence length="257" mass="29076">MGNLKKETKYVLFLLHSLGIMVTIVSSLQSSSNTEFRGRHTYFSSSKLLINSQKDLTDVWLDTSVRQESRSEQSHLEFDLPLHSYLSSFLTSEPHPAFSIPVPPVNQSTLTLGYLVEDRARHFTGSRDWKLVSGALSYAVSTINEQKIIPGFNLTYVMRDTRMQTNDSLMAMSNLWRDGVVGFIGSATSCQNEAMLAGAWNLPILSHICPDDKVSDKIEYPTFTRTFPPADRIITSVVSLLKHFRWNKFSVIYAKQD</sequence>
<keyword evidence="7" id="KW-1185">Reference proteome</keyword>
<proteinExistence type="predicted"/>
<dbReference type="EMBL" id="CAJHNH020003668">
    <property type="protein sequence ID" value="CAG5129753.1"/>
    <property type="molecule type" value="Genomic_DNA"/>
</dbReference>
<name>A0A8S3ZJU9_9EUPU</name>
<dbReference type="InterPro" id="IPR028082">
    <property type="entry name" value="Peripla_BP_I"/>
</dbReference>
<dbReference type="GO" id="GO:0016020">
    <property type="term" value="C:membrane"/>
    <property type="evidence" value="ECO:0007669"/>
    <property type="project" value="UniProtKB-SubCell"/>
</dbReference>
<dbReference type="AlphaFoldDB" id="A0A8S3ZJU9"/>
<dbReference type="InterPro" id="IPR001828">
    <property type="entry name" value="ANF_lig-bd_rcpt"/>
</dbReference>
<dbReference type="SUPFAM" id="SSF53822">
    <property type="entry name" value="Periplasmic binding protein-like I"/>
    <property type="match status" value="1"/>
</dbReference>
<dbReference type="Gene3D" id="3.40.50.2300">
    <property type="match status" value="1"/>
</dbReference>
<evidence type="ECO:0000313" key="7">
    <source>
        <dbReference type="Proteomes" id="UP000678393"/>
    </source>
</evidence>
<dbReference type="GO" id="GO:0038023">
    <property type="term" value="F:signaling receptor activity"/>
    <property type="evidence" value="ECO:0007669"/>
    <property type="project" value="TreeGrafter"/>
</dbReference>
<dbReference type="InterPro" id="IPR052612">
    <property type="entry name" value="ANP_Clearance_Receptor"/>
</dbReference>
<feature type="non-terminal residue" evidence="6">
    <location>
        <position position="1"/>
    </location>
</feature>
<dbReference type="Pfam" id="PF01094">
    <property type="entry name" value="ANF_receptor"/>
    <property type="match status" value="1"/>
</dbReference>
<dbReference type="Proteomes" id="UP000678393">
    <property type="component" value="Unassembled WGS sequence"/>
</dbReference>
<comment type="caution">
    <text evidence="6">The sequence shown here is derived from an EMBL/GenBank/DDBJ whole genome shotgun (WGS) entry which is preliminary data.</text>
</comment>
<protein>
    <recommendedName>
        <fullName evidence="5">Receptor ligand binding region domain-containing protein</fullName>
    </recommendedName>
</protein>
<evidence type="ECO:0000256" key="1">
    <source>
        <dbReference type="ARBA" id="ARBA00004370"/>
    </source>
</evidence>
<keyword evidence="4" id="KW-0472">Membrane</keyword>
<dbReference type="PANTHER" id="PTHR44755:SF8">
    <property type="entry name" value="RECEPTOR LIGAND BINDING REGION DOMAIN-CONTAINING PROTEIN"/>
    <property type="match status" value="1"/>
</dbReference>
<reference evidence="6" key="1">
    <citation type="submission" date="2021-04" db="EMBL/GenBank/DDBJ databases">
        <authorList>
            <consortium name="Molecular Ecology Group"/>
        </authorList>
    </citation>
    <scope>NUCLEOTIDE SEQUENCE</scope>
</reference>
<keyword evidence="2" id="KW-0812">Transmembrane</keyword>
<organism evidence="6 7">
    <name type="scientific">Candidula unifasciata</name>
    <dbReference type="NCBI Taxonomy" id="100452"/>
    <lineage>
        <taxon>Eukaryota</taxon>
        <taxon>Metazoa</taxon>
        <taxon>Spiralia</taxon>
        <taxon>Lophotrochozoa</taxon>
        <taxon>Mollusca</taxon>
        <taxon>Gastropoda</taxon>
        <taxon>Heterobranchia</taxon>
        <taxon>Euthyneura</taxon>
        <taxon>Panpulmonata</taxon>
        <taxon>Eupulmonata</taxon>
        <taxon>Stylommatophora</taxon>
        <taxon>Helicina</taxon>
        <taxon>Helicoidea</taxon>
        <taxon>Geomitridae</taxon>
        <taxon>Candidula</taxon>
    </lineage>
</organism>